<dbReference type="InterPro" id="IPR011993">
    <property type="entry name" value="PH-like_dom_sf"/>
</dbReference>
<dbReference type="VEuPathDB" id="VectorBase:MDOMA2_015100"/>
<dbReference type="GO" id="GO:0005104">
    <property type="term" value="F:fibroblast growth factor receptor binding"/>
    <property type="evidence" value="ECO:0007669"/>
    <property type="project" value="TreeGrafter"/>
</dbReference>
<dbReference type="Pfam" id="PF02174">
    <property type="entry name" value="IRS"/>
    <property type="match status" value="1"/>
</dbReference>
<dbReference type="VEuPathDB" id="VectorBase:MDOA014767"/>
<evidence type="ECO:0000256" key="1">
    <source>
        <dbReference type="SAM" id="MobiDB-lite"/>
    </source>
</evidence>
<dbReference type="STRING" id="7370.A0A1I8NG25"/>
<reference evidence="3" key="1">
    <citation type="submission" date="2020-05" db="UniProtKB">
        <authorList>
            <consortium name="EnsemblMetazoa"/>
        </authorList>
    </citation>
    <scope>IDENTIFICATION</scope>
    <source>
        <strain evidence="3">Aabys</strain>
    </source>
</reference>
<dbReference type="GO" id="GO:0005737">
    <property type="term" value="C:cytoplasm"/>
    <property type="evidence" value="ECO:0007669"/>
    <property type="project" value="TreeGrafter"/>
</dbReference>
<dbReference type="SUPFAM" id="SSF50729">
    <property type="entry name" value="PH domain-like"/>
    <property type="match status" value="1"/>
</dbReference>
<dbReference type="RefSeq" id="XP_005191112.2">
    <property type="nucleotide sequence ID" value="XM_005191055.4"/>
</dbReference>
<dbReference type="eggNOG" id="KOG4047">
    <property type="taxonomic scope" value="Eukaryota"/>
</dbReference>
<dbReference type="GO" id="GO:0005068">
    <property type="term" value="F:transmembrane receptor protein tyrosine kinase adaptor activity"/>
    <property type="evidence" value="ECO:0007669"/>
    <property type="project" value="TreeGrafter"/>
</dbReference>
<dbReference type="KEGG" id="mde:101894515"/>
<dbReference type="Gene3D" id="2.30.29.30">
    <property type="entry name" value="Pleckstrin-homology domain (PH domain)/Phosphotyrosine-binding domain (PTB)"/>
    <property type="match status" value="1"/>
</dbReference>
<feature type="compositionally biased region" description="Basic and acidic residues" evidence="1">
    <location>
        <begin position="357"/>
        <end position="369"/>
    </location>
</feature>
<dbReference type="SMART" id="SM01244">
    <property type="entry name" value="IRS"/>
    <property type="match status" value="1"/>
</dbReference>
<dbReference type="PANTHER" id="PTHR21258:SF55">
    <property type="entry name" value="FI23523P1"/>
    <property type="match status" value="1"/>
</dbReference>
<dbReference type="PROSITE" id="PS51064">
    <property type="entry name" value="IRS_PTB"/>
    <property type="match status" value="1"/>
</dbReference>
<dbReference type="EnsemblMetazoa" id="MDOA014767-RA">
    <property type="protein sequence ID" value="MDOA014767-PA"/>
    <property type="gene ID" value="MDOA014767"/>
</dbReference>
<dbReference type="OrthoDB" id="6279276at2759"/>
<accession>A0A1I8NG25</accession>
<sequence length="456" mass="50809">MGCISSSNSKLFSLKKENVYNVNVLRVQSEQSVILAGQGVLEITPNEIIFIAPNHEPVSWALQHLRRYGLTEDIFSFEAGRRCTTGPGIYTFRCWNANQLYSKFQWYINSMSLGVDRDRNGNSSHHYNFFDRLDSHQQQHHSNHYLEPTSILGSVIEQRTTINNSSSSVLNISESLLSSPLTSEIVHIPTTSYSNVTPRHNSDNIYLDQPVSVANENNTSSTGAKGIDHYEINVKKMIRTSSLDVPPDECAPALTPVAKEVQRIYSNIDLNATTSHNTNLANTPTNPSSEPAYANVDVSFNSKTNTPQQMLPQSSSPEKIHLTHGTAVNYIVLDLDQPRSPSQCSPKTTFGSGQSLNEEKTSVDISTSEEKLKEALSLPCNSSTMPKRTTMSDVRSNLSDTKIDSSGSYTRIDFLKTFALMKSSANYADLEPDHDQEESRITRHSKFIRKAYSISE</sequence>
<dbReference type="AlphaFoldDB" id="A0A1I8NG25"/>
<dbReference type="PANTHER" id="PTHR21258">
    <property type="entry name" value="DOCKING PROTEIN RELATED"/>
    <property type="match status" value="1"/>
</dbReference>
<evidence type="ECO:0000313" key="3">
    <source>
        <dbReference type="EnsemblMetazoa" id="MDOA014767-PA"/>
    </source>
</evidence>
<gene>
    <name evidence="3" type="primary">101894515</name>
</gene>
<dbReference type="SMART" id="SM00310">
    <property type="entry name" value="PTBI"/>
    <property type="match status" value="1"/>
</dbReference>
<protein>
    <recommendedName>
        <fullName evidence="2">IRS-type PTB domain-containing protein</fullName>
    </recommendedName>
</protein>
<organism evidence="3">
    <name type="scientific">Musca domestica</name>
    <name type="common">House fly</name>
    <dbReference type="NCBI Taxonomy" id="7370"/>
    <lineage>
        <taxon>Eukaryota</taxon>
        <taxon>Metazoa</taxon>
        <taxon>Ecdysozoa</taxon>
        <taxon>Arthropoda</taxon>
        <taxon>Hexapoda</taxon>
        <taxon>Insecta</taxon>
        <taxon>Pterygota</taxon>
        <taxon>Neoptera</taxon>
        <taxon>Endopterygota</taxon>
        <taxon>Diptera</taxon>
        <taxon>Brachycera</taxon>
        <taxon>Muscomorpha</taxon>
        <taxon>Muscoidea</taxon>
        <taxon>Muscidae</taxon>
        <taxon>Musca</taxon>
    </lineage>
</organism>
<proteinExistence type="predicted"/>
<dbReference type="GO" id="GO:0008543">
    <property type="term" value="P:fibroblast growth factor receptor signaling pathway"/>
    <property type="evidence" value="ECO:0007669"/>
    <property type="project" value="TreeGrafter"/>
</dbReference>
<feature type="region of interest" description="Disordered" evidence="1">
    <location>
        <begin position="339"/>
        <end position="369"/>
    </location>
</feature>
<dbReference type="InterPro" id="IPR002404">
    <property type="entry name" value="IRS_PTB"/>
</dbReference>
<feature type="domain" description="IRS-type PTB" evidence="2">
    <location>
        <begin position="16"/>
        <end position="118"/>
    </location>
</feature>
<evidence type="ECO:0000259" key="2">
    <source>
        <dbReference type="PROSITE" id="PS51064"/>
    </source>
</evidence>
<name>A0A1I8NG25_MUSDO</name>
<dbReference type="InterPro" id="IPR050996">
    <property type="entry name" value="Docking_Protein_DOK"/>
</dbReference>
<feature type="compositionally biased region" description="Polar residues" evidence="1">
    <location>
        <begin position="339"/>
        <end position="356"/>
    </location>
</feature>